<protein>
    <submittedName>
        <fullName evidence="2">Uncharacterized protein</fullName>
    </submittedName>
</protein>
<dbReference type="EMBL" id="AP019376">
    <property type="protein sequence ID" value="BBH85769.1"/>
    <property type="molecule type" value="Genomic_DNA"/>
</dbReference>
<feature type="compositionally biased region" description="Basic and acidic residues" evidence="1">
    <location>
        <begin position="36"/>
        <end position="47"/>
    </location>
</feature>
<name>A0A455SFQ8_9CHLR</name>
<evidence type="ECO:0000256" key="1">
    <source>
        <dbReference type="SAM" id="MobiDB-lite"/>
    </source>
</evidence>
<reference evidence="2" key="1">
    <citation type="submission" date="2018-12" db="EMBL/GenBank/DDBJ databases">
        <title>Novel natural products biosynthetic potential of the class Ktedonobacteria.</title>
        <authorList>
            <person name="Zheng Y."/>
            <person name="Saitou A."/>
            <person name="Wang C.M."/>
            <person name="Toyoda A."/>
            <person name="Minakuchi Y."/>
            <person name="Sekiguchi Y."/>
            <person name="Ueda K."/>
            <person name="Takano H."/>
            <person name="Sakai Y."/>
            <person name="Yokota A."/>
            <person name="Yabe S."/>
        </authorList>
    </citation>
    <scope>NUCLEOTIDE SEQUENCE</scope>
    <source>
        <strain evidence="2">COM3</strain>
    </source>
</reference>
<dbReference type="AlphaFoldDB" id="A0A455SFQ8"/>
<feature type="region of interest" description="Disordered" evidence="1">
    <location>
        <begin position="28"/>
        <end position="63"/>
    </location>
</feature>
<evidence type="ECO:0000313" key="2">
    <source>
        <dbReference type="EMBL" id="BBH85769.1"/>
    </source>
</evidence>
<gene>
    <name evidence="2" type="ORF">KTC_05200</name>
</gene>
<organism evidence="2">
    <name type="scientific">Thermosporothrix sp. COM3</name>
    <dbReference type="NCBI Taxonomy" id="2490863"/>
    <lineage>
        <taxon>Bacteria</taxon>
        <taxon>Bacillati</taxon>
        <taxon>Chloroflexota</taxon>
        <taxon>Ktedonobacteria</taxon>
        <taxon>Ktedonobacterales</taxon>
        <taxon>Thermosporotrichaceae</taxon>
        <taxon>Thermosporothrix</taxon>
    </lineage>
</organism>
<accession>A0A455SFQ8</accession>
<sequence length="63" mass="6986">MGSAPQQKIQQSLACLSGVQRRLALTRYSLSEQTNEAERKRIPEPDSARTGTLGRETGKLKSR</sequence>
<proteinExistence type="predicted"/>